<proteinExistence type="predicted"/>
<dbReference type="Pfam" id="PF09828">
    <property type="entry name" value="ChrB_C"/>
    <property type="match status" value="1"/>
</dbReference>
<evidence type="ECO:0000313" key="2">
    <source>
        <dbReference type="EMBL" id="SBV32541.1"/>
    </source>
</evidence>
<dbReference type="RefSeq" id="WP_184100633.1">
    <property type="nucleotide sequence ID" value="NZ_LT598653.1"/>
</dbReference>
<dbReference type="EMBL" id="LT598653">
    <property type="protein sequence ID" value="SBV32541.1"/>
    <property type="molecule type" value="Genomic_DNA"/>
</dbReference>
<dbReference type="KEGG" id="sphu:SPPYR_1421"/>
<sequence>MFWVTSRLVHFDRVASAWLISRFIDPEARFEFIDPADKFPEGATTFSLAGGDIGRHDADGTTFSKLLRKYGVSDPALREMEKIVAAGVAYVMQGVMPSPDDRCALIAVGLLAVGEGNLILESSDHDILDRSFPVWDAIYVDASMHLLRHAPAASEGDPAARQATRFNMAIARARHVVGRARKRAAIATSA</sequence>
<evidence type="ECO:0000259" key="1">
    <source>
        <dbReference type="Pfam" id="PF09828"/>
    </source>
</evidence>
<feature type="domain" description="ChrB C-terminal" evidence="1">
    <location>
        <begin position="3"/>
        <end position="140"/>
    </location>
</feature>
<dbReference type="AlphaFoldDB" id="A0A1Y5PRE5"/>
<organism evidence="2">
    <name type="scientific">uncultured Sphingopyxis sp</name>
    <dbReference type="NCBI Taxonomy" id="310581"/>
    <lineage>
        <taxon>Bacteria</taxon>
        <taxon>Pseudomonadati</taxon>
        <taxon>Pseudomonadota</taxon>
        <taxon>Alphaproteobacteria</taxon>
        <taxon>Sphingomonadales</taxon>
        <taxon>Sphingomonadaceae</taxon>
        <taxon>Sphingopyxis</taxon>
        <taxon>environmental samples</taxon>
    </lineage>
</organism>
<dbReference type="InterPro" id="IPR018634">
    <property type="entry name" value="ChrB_C"/>
</dbReference>
<accession>A0A1Y5PRE5</accession>
<protein>
    <recommendedName>
        <fullName evidence="1">ChrB C-terminal domain-containing protein</fullName>
    </recommendedName>
</protein>
<reference evidence="2" key="1">
    <citation type="submission" date="2016-03" db="EMBL/GenBank/DDBJ databases">
        <authorList>
            <person name="Ploux O."/>
        </authorList>
    </citation>
    <scope>NUCLEOTIDE SEQUENCE</scope>
    <source>
        <strain evidence="2">UC10</strain>
    </source>
</reference>
<gene>
    <name evidence="2" type="ORF">SPPYR_1421</name>
</gene>
<name>A0A1Y5PRE5_9SPHN</name>